<evidence type="ECO:0000256" key="4">
    <source>
        <dbReference type="ARBA" id="ARBA00023015"/>
    </source>
</evidence>
<dbReference type="PANTHER" id="PTHR12809">
    <property type="entry name" value="MEDIATOR COMPLEX SUBUNIT"/>
    <property type="match status" value="1"/>
</dbReference>
<dbReference type="AlphaFoldDB" id="A0A4V1AE71"/>
<dbReference type="PANTHER" id="PTHR12809:SF2">
    <property type="entry name" value="MEDIATOR OF RNA POLYMERASE II TRANSCRIPTION SUBUNIT 14"/>
    <property type="match status" value="1"/>
</dbReference>
<evidence type="ECO:0000259" key="10">
    <source>
        <dbReference type="Pfam" id="PF08638"/>
    </source>
</evidence>
<evidence type="ECO:0000256" key="9">
    <source>
        <dbReference type="RuleBase" id="RU365082"/>
    </source>
</evidence>
<comment type="subcellular location">
    <subcellularLocation>
        <location evidence="1 9">Nucleus</location>
    </subcellularLocation>
</comment>
<protein>
    <recommendedName>
        <fullName evidence="3 9">Mediator of RNA polymerase II transcription subunit 14</fullName>
    </recommendedName>
    <alternativeName>
        <fullName evidence="8 9">Mediator complex subunit 14</fullName>
    </alternativeName>
</protein>
<keyword evidence="7 9" id="KW-0539">Nucleus</keyword>
<evidence type="ECO:0000256" key="6">
    <source>
        <dbReference type="ARBA" id="ARBA00023163"/>
    </source>
</evidence>
<gene>
    <name evidence="11" type="primary">MPUL0C01580</name>
    <name evidence="11" type="ORF">METSCH_C01580</name>
</gene>
<evidence type="ECO:0000313" key="11">
    <source>
        <dbReference type="EMBL" id="QBM88193.1"/>
    </source>
</evidence>
<proteinExistence type="inferred from homology"/>
<dbReference type="GO" id="GO:0006357">
    <property type="term" value="P:regulation of transcription by RNA polymerase II"/>
    <property type="evidence" value="ECO:0007669"/>
    <property type="project" value="InterPro"/>
</dbReference>
<evidence type="ECO:0000313" key="12">
    <source>
        <dbReference type="Proteomes" id="UP000292447"/>
    </source>
</evidence>
<dbReference type="GO" id="GO:0003712">
    <property type="term" value="F:transcription coregulator activity"/>
    <property type="evidence" value="ECO:0007669"/>
    <property type="project" value="UniProtKB-UniRule"/>
</dbReference>
<keyword evidence="6 9" id="KW-0804">Transcription</keyword>
<comment type="similarity">
    <text evidence="2 9">Belongs to the Mediator complex subunit 14 family.</text>
</comment>
<dbReference type="Proteomes" id="UP000292447">
    <property type="component" value="Chromosome III"/>
</dbReference>
<evidence type="ECO:0000256" key="2">
    <source>
        <dbReference type="ARBA" id="ARBA00007813"/>
    </source>
</evidence>
<evidence type="ECO:0000256" key="8">
    <source>
        <dbReference type="ARBA" id="ARBA00032007"/>
    </source>
</evidence>
<dbReference type="GO" id="GO:0016592">
    <property type="term" value="C:mediator complex"/>
    <property type="evidence" value="ECO:0007669"/>
    <property type="project" value="UniProtKB-UniRule"/>
</dbReference>
<dbReference type="Pfam" id="PF08638">
    <property type="entry name" value="Med14"/>
    <property type="match status" value="1"/>
</dbReference>
<evidence type="ECO:0000256" key="3">
    <source>
        <dbReference type="ARBA" id="ARBA00019619"/>
    </source>
</evidence>
<dbReference type="EMBL" id="CP034458">
    <property type="protein sequence ID" value="QBM88193.1"/>
    <property type="molecule type" value="Genomic_DNA"/>
</dbReference>
<evidence type="ECO:0000256" key="1">
    <source>
        <dbReference type="ARBA" id="ARBA00004123"/>
    </source>
</evidence>
<evidence type="ECO:0000256" key="5">
    <source>
        <dbReference type="ARBA" id="ARBA00023159"/>
    </source>
</evidence>
<dbReference type="InterPro" id="IPR055122">
    <property type="entry name" value="Med14_N"/>
</dbReference>
<dbReference type="GO" id="GO:0070847">
    <property type="term" value="C:core mediator complex"/>
    <property type="evidence" value="ECO:0007669"/>
    <property type="project" value="TreeGrafter"/>
</dbReference>
<organism evidence="11 12">
    <name type="scientific">Metschnikowia aff. pulcherrima</name>
    <dbReference type="NCBI Taxonomy" id="2163413"/>
    <lineage>
        <taxon>Eukaryota</taxon>
        <taxon>Fungi</taxon>
        <taxon>Dikarya</taxon>
        <taxon>Ascomycota</taxon>
        <taxon>Saccharomycotina</taxon>
        <taxon>Pichiomycetes</taxon>
        <taxon>Metschnikowiaceae</taxon>
        <taxon>Metschnikowia</taxon>
    </lineage>
</organism>
<feature type="domain" description="Mediator complex subunit MED14 N-terminal" evidence="10">
    <location>
        <begin position="33"/>
        <end position="222"/>
    </location>
</feature>
<comment type="subunit">
    <text evidence="9">Component of the Mediator complex.</text>
</comment>
<accession>A0A4V1AE71</accession>
<name>A0A4V1AE71_9ASCO</name>
<keyword evidence="12" id="KW-1185">Reference proteome</keyword>
<dbReference type="InterPro" id="IPR013947">
    <property type="entry name" value="Mediator_Med14"/>
</dbReference>
<keyword evidence="4 9" id="KW-0805">Transcription regulation</keyword>
<evidence type="ECO:0000256" key="7">
    <source>
        <dbReference type="ARBA" id="ARBA00023242"/>
    </source>
</evidence>
<keyword evidence="5 9" id="KW-0010">Activator</keyword>
<dbReference type="STRING" id="2163413.A0A4V1AE71"/>
<comment type="function">
    <text evidence="9">Component of the Mediator complex, a coactivator involved in the regulated transcription of nearly all RNA polymerase II-dependent genes. Mediator functions as a bridge to convey information from gene-specific regulatory proteins to the basal RNA polymerase II transcription machinery. Mediator is recruited to promoters by direct interactions with regulatory proteins and serves as a scaffold for the assembly of a functional preinitiation complex with RNA polymerase II and the general transcription factors.</text>
</comment>
<reference evidence="12" key="1">
    <citation type="submission" date="2019-03" db="EMBL/GenBank/DDBJ databases">
        <title>Snf2 controls pulcherriminic acid biosynthesis and connects pigmentation and antifungal activity of the yeast Metschnikowia pulcherrima.</title>
        <authorList>
            <person name="Gore-Lloyd D."/>
            <person name="Sumann I."/>
            <person name="Brachmann A.O."/>
            <person name="Schneeberger K."/>
            <person name="Ortiz-Merino R.A."/>
            <person name="Moreno-Beltran M."/>
            <person name="Schlaefli M."/>
            <person name="Kirner P."/>
            <person name="Santos Kron A."/>
            <person name="Wolfe K.H."/>
            <person name="Piel J."/>
            <person name="Ahrens C.H."/>
            <person name="Henk D."/>
            <person name="Freimoser F.M."/>
        </authorList>
    </citation>
    <scope>NUCLEOTIDE SEQUENCE [LARGE SCALE GENOMIC DNA]</scope>
    <source>
        <strain evidence="12">APC 1.2</strain>
    </source>
</reference>
<sequence length="1005" mass="114225">MSLNLPSHALPIQKPWPNGKFVPPEIPHVTNNIVPLSNVLRFHTQEAYKQLSRQIESLAHTRTSESDAARKRKLLAVIVALRHDFVKLYTLVKWAQRSKDVSKLIDVLNYLRGQEFYFDNLLLGIHALNHFSGAKLPLLDLLTAMEVLVKKRPQLPSYNYLETPPVSPQRVLQVLRDLNLALTARMALEDDMPARFRHNYTVRDGRVTFELAHEFRVSVSVASDAVTVSAAEYAQLPFFFIDFAFLFGVNQANSLTTHDRAEIATQLPKQAWVQLERVANRVLLQLSLSGLYDVLHKYASAFKLYLILRQLRVLAINSKWRGNIQFRPSAFLVVVNYWLGHFLSRNWRLFVEIGIDKQYDLHVRWFKNGRYDLKHGIEDIGTQPDGDTRELNIDYVLSLVINKHLEILIKKVFDAFQSAVPENTVLQMSPYQLLLKLTPRKLTVFAIDPLTGHFYFLNPSPTETAIQHKINTKPAVVKNKNFISESDLVANIVSQLTQLRTENLSKTCKMRLVTMGWVANENVRILDAETAKLLSLADPSVSATHTKLGFFRSRTWPPLWFLLNMLSGANLHTHWWVARLKSVKGEWIVQWVQNISLGDAEMDHAFCRALARTSSNSIIHHLIVEELQAQGIAFVKLADESVLDKFDFSHPHAHAESRAVMALHNLNNILPLLSLASTLFLACLFSLEGRANELHVTIFGPLRGKTENDARSLSKLGANVDLEKNQFHVHSTVDLSNRLNTDEPSGAKSMLGPVLASLAKMNLLIKILEQVRSTTLTVTSSSYNELSFEVHPYYKPFILRVQSDNNLAFVLGAGAGEKGNVEILVRLLNREFDRSGGALLGAFRYLQETVSIFEAADAVQEELAPAHKYVLQNSLQRLHFEPKFVSLNLFNFVFGLNSTVSGAPKKIQHDKITFSVSFKKDRFAKNQKLLLKFSMKDNFNSQNIKFKKLFETIFAELNEVHKDAIAKNDTFMKLYYDFVIDCSLLKPLMIRITRAFVEFLGSPQS</sequence>